<dbReference type="Proteomes" id="UP000050761">
    <property type="component" value="Unassembled WGS sequence"/>
</dbReference>
<reference evidence="1 2" key="1">
    <citation type="submission" date="2018-11" db="EMBL/GenBank/DDBJ databases">
        <authorList>
            <consortium name="Pathogen Informatics"/>
        </authorList>
    </citation>
    <scope>NUCLEOTIDE SEQUENCE [LARGE SCALE GENOMIC DNA]</scope>
</reference>
<evidence type="ECO:0000313" key="2">
    <source>
        <dbReference type="Proteomes" id="UP000050761"/>
    </source>
</evidence>
<evidence type="ECO:0000313" key="3">
    <source>
        <dbReference type="WBParaSite" id="HPBE_0002328801-mRNA-1"/>
    </source>
</evidence>
<protein>
    <submittedName>
        <fullName evidence="3">DUF5641 domain-containing protein</fullName>
    </submittedName>
</protein>
<name>A0A183GKR8_HELPZ</name>
<dbReference type="EMBL" id="UZAH01034893">
    <property type="protein sequence ID" value="VDP37815.1"/>
    <property type="molecule type" value="Genomic_DNA"/>
</dbReference>
<sequence length="212" mass="23920">MASVLSTSQGLLTRAGNRLMAILEENADLLSVEGIRRATAVIEAEAGKLEDVLYKYSNTSDALDENTPSISELSKRIADHSEAAQLLIDRAHEALSTLMKLQADIDCSTDPREADMLETKLAPIPIRKCKGDIWEWDTFWTSFNHNSCRQAEEALKTSHLLTERFWNIWSHQYLTSLRETHKLQIDNKRGTTKPPEVGTVVLILEQGHIDFM</sequence>
<dbReference type="AlphaFoldDB" id="A0A183GKR8"/>
<gene>
    <name evidence="1" type="ORF">HPBE_LOCUS23287</name>
</gene>
<evidence type="ECO:0000313" key="1">
    <source>
        <dbReference type="EMBL" id="VDP37815.1"/>
    </source>
</evidence>
<reference evidence="3" key="2">
    <citation type="submission" date="2019-09" db="UniProtKB">
        <authorList>
            <consortium name="WormBaseParasite"/>
        </authorList>
    </citation>
    <scope>IDENTIFICATION</scope>
</reference>
<accession>A0A183GKR8</accession>
<keyword evidence="2" id="KW-1185">Reference proteome</keyword>
<dbReference type="WBParaSite" id="HPBE_0002328801-mRNA-1">
    <property type="protein sequence ID" value="HPBE_0002328801-mRNA-1"/>
    <property type="gene ID" value="HPBE_0002328801"/>
</dbReference>
<organism evidence="2 3">
    <name type="scientific">Heligmosomoides polygyrus</name>
    <name type="common">Parasitic roundworm</name>
    <dbReference type="NCBI Taxonomy" id="6339"/>
    <lineage>
        <taxon>Eukaryota</taxon>
        <taxon>Metazoa</taxon>
        <taxon>Ecdysozoa</taxon>
        <taxon>Nematoda</taxon>
        <taxon>Chromadorea</taxon>
        <taxon>Rhabditida</taxon>
        <taxon>Rhabditina</taxon>
        <taxon>Rhabditomorpha</taxon>
        <taxon>Strongyloidea</taxon>
        <taxon>Heligmosomidae</taxon>
        <taxon>Heligmosomoides</taxon>
    </lineage>
</organism>
<accession>A0A3P8E0I9</accession>
<proteinExistence type="predicted"/>